<keyword evidence="5" id="KW-0997">Cell inner membrane</keyword>
<evidence type="ECO:0000256" key="5">
    <source>
        <dbReference type="ARBA" id="ARBA00022519"/>
    </source>
</evidence>
<sequence>MTQFNFILLLINSFILVAGQFLWKFGMTNKEDSFQSIASIIKMLLSPYILGGLFLYGVATIIWLFILTRVPLSVAYPVQSMGYILAVFGAYFIFHEPLTFPKIAGVLFIMLGVSIIGFSGNELINK</sequence>
<protein>
    <recommendedName>
        <fullName evidence="13">EamA domain-containing protein</fullName>
    </recommendedName>
</protein>
<evidence type="ECO:0000256" key="12">
    <source>
        <dbReference type="SAM" id="Phobius"/>
    </source>
</evidence>
<dbReference type="InterPro" id="IPR037185">
    <property type="entry name" value="EmrE-like"/>
</dbReference>
<evidence type="ECO:0000256" key="2">
    <source>
        <dbReference type="ARBA" id="ARBA00007362"/>
    </source>
</evidence>
<keyword evidence="15" id="KW-1185">Reference proteome</keyword>
<dbReference type="InterPro" id="IPR000620">
    <property type="entry name" value="EamA_dom"/>
</dbReference>
<name>A0AAW5DWS0_9BACI</name>
<evidence type="ECO:0000256" key="11">
    <source>
        <dbReference type="ARBA" id="ARBA00023136"/>
    </source>
</evidence>
<keyword evidence="6" id="KW-0441">Lipid A biosynthesis</keyword>
<feature type="domain" description="EamA" evidence="13">
    <location>
        <begin position="3"/>
        <end position="117"/>
    </location>
</feature>
<keyword evidence="9 12" id="KW-1133">Transmembrane helix</keyword>
<dbReference type="PANTHER" id="PTHR30561:SF9">
    <property type="entry name" value="4-AMINO-4-DEOXY-L-ARABINOSE-PHOSPHOUNDECAPRENOL FLIPPASE SUBUNIT ARNF-RELATED"/>
    <property type="match status" value="1"/>
</dbReference>
<reference evidence="14" key="1">
    <citation type="submission" date="2022-02" db="EMBL/GenBank/DDBJ databases">
        <title>Fredinandcohnia quinoae sp. nov. isolated from Chenopodium quinoa seeds.</title>
        <authorList>
            <person name="Saati-Santamaria Z."/>
            <person name="Flores-Felix J.D."/>
            <person name="Igual J.M."/>
            <person name="Velazquez E."/>
            <person name="Garcia-Fraile P."/>
            <person name="Martinez-Molina E."/>
        </authorList>
    </citation>
    <scope>NUCLEOTIDE SEQUENCE</scope>
    <source>
        <strain evidence="14">SECRCQ15</strain>
    </source>
</reference>
<accession>A0AAW5DWS0</accession>
<evidence type="ECO:0000256" key="3">
    <source>
        <dbReference type="ARBA" id="ARBA00022475"/>
    </source>
</evidence>
<evidence type="ECO:0000256" key="10">
    <source>
        <dbReference type="ARBA" id="ARBA00023098"/>
    </source>
</evidence>
<feature type="transmembrane region" description="Helical" evidence="12">
    <location>
        <begin position="6"/>
        <end position="23"/>
    </location>
</feature>
<evidence type="ECO:0000313" key="15">
    <source>
        <dbReference type="Proteomes" id="UP001431131"/>
    </source>
</evidence>
<evidence type="ECO:0000256" key="7">
    <source>
        <dbReference type="ARBA" id="ARBA00022692"/>
    </source>
</evidence>
<dbReference type="AlphaFoldDB" id="A0AAW5DWS0"/>
<organism evidence="14 15">
    <name type="scientific">Fredinandcohnia quinoae</name>
    <dbReference type="NCBI Taxonomy" id="2918902"/>
    <lineage>
        <taxon>Bacteria</taxon>
        <taxon>Bacillati</taxon>
        <taxon>Bacillota</taxon>
        <taxon>Bacilli</taxon>
        <taxon>Bacillales</taxon>
        <taxon>Bacillaceae</taxon>
        <taxon>Fredinandcohnia</taxon>
    </lineage>
</organism>
<keyword evidence="4" id="KW-0444">Lipid biosynthesis</keyword>
<evidence type="ECO:0000256" key="6">
    <source>
        <dbReference type="ARBA" id="ARBA00022556"/>
    </source>
</evidence>
<dbReference type="GO" id="GO:0009103">
    <property type="term" value="P:lipopolysaccharide biosynthetic process"/>
    <property type="evidence" value="ECO:0007669"/>
    <property type="project" value="UniProtKB-KW"/>
</dbReference>
<keyword evidence="7 12" id="KW-0812">Transmembrane</keyword>
<comment type="similarity">
    <text evidence="2">Belongs to the EamA transporter family.</text>
</comment>
<dbReference type="GO" id="GO:0005886">
    <property type="term" value="C:plasma membrane"/>
    <property type="evidence" value="ECO:0007669"/>
    <property type="project" value="UniProtKB-SubCell"/>
</dbReference>
<dbReference type="EMBL" id="JAKTTI010000007">
    <property type="protein sequence ID" value="MCH1625097.1"/>
    <property type="molecule type" value="Genomic_DNA"/>
</dbReference>
<evidence type="ECO:0000256" key="4">
    <source>
        <dbReference type="ARBA" id="ARBA00022516"/>
    </source>
</evidence>
<feature type="transmembrane region" description="Helical" evidence="12">
    <location>
        <begin position="106"/>
        <end position="124"/>
    </location>
</feature>
<evidence type="ECO:0000259" key="13">
    <source>
        <dbReference type="Pfam" id="PF00892"/>
    </source>
</evidence>
<dbReference type="PANTHER" id="PTHR30561">
    <property type="entry name" value="SMR FAMILY PROTON-DEPENDENT DRUG EFFLUX TRANSPORTER SUGE"/>
    <property type="match status" value="1"/>
</dbReference>
<dbReference type="Gene3D" id="1.10.3730.20">
    <property type="match status" value="1"/>
</dbReference>
<comment type="subcellular location">
    <subcellularLocation>
        <location evidence="1">Cell membrane</location>
        <topology evidence="1">Multi-pass membrane protein</topology>
    </subcellularLocation>
</comment>
<dbReference type="SUPFAM" id="SSF103481">
    <property type="entry name" value="Multidrug resistance efflux transporter EmrE"/>
    <property type="match status" value="1"/>
</dbReference>
<keyword evidence="8" id="KW-0448">Lipopolysaccharide biosynthesis</keyword>
<gene>
    <name evidence="14" type="ORF">MJG50_07135</name>
</gene>
<dbReference type="Pfam" id="PF00892">
    <property type="entry name" value="EamA"/>
    <property type="match status" value="1"/>
</dbReference>
<evidence type="ECO:0000256" key="8">
    <source>
        <dbReference type="ARBA" id="ARBA00022985"/>
    </source>
</evidence>
<feature type="transmembrane region" description="Helical" evidence="12">
    <location>
        <begin position="74"/>
        <end position="94"/>
    </location>
</feature>
<dbReference type="GO" id="GO:0022857">
    <property type="term" value="F:transmembrane transporter activity"/>
    <property type="evidence" value="ECO:0007669"/>
    <property type="project" value="InterPro"/>
</dbReference>
<dbReference type="Proteomes" id="UP001431131">
    <property type="component" value="Unassembled WGS sequence"/>
</dbReference>
<keyword evidence="10" id="KW-0443">Lipid metabolism</keyword>
<dbReference type="InterPro" id="IPR000390">
    <property type="entry name" value="Small_drug/metabolite_transptr"/>
</dbReference>
<feature type="transmembrane region" description="Helical" evidence="12">
    <location>
        <begin position="44"/>
        <end position="68"/>
    </location>
</feature>
<evidence type="ECO:0000256" key="1">
    <source>
        <dbReference type="ARBA" id="ARBA00004651"/>
    </source>
</evidence>
<comment type="caution">
    <text evidence="14">The sequence shown here is derived from an EMBL/GenBank/DDBJ whole genome shotgun (WGS) entry which is preliminary data.</text>
</comment>
<proteinExistence type="inferred from homology"/>
<keyword evidence="3" id="KW-1003">Cell membrane</keyword>
<evidence type="ECO:0000313" key="14">
    <source>
        <dbReference type="EMBL" id="MCH1625097.1"/>
    </source>
</evidence>
<evidence type="ECO:0000256" key="9">
    <source>
        <dbReference type="ARBA" id="ARBA00022989"/>
    </source>
</evidence>
<keyword evidence="11 12" id="KW-0472">Membrane</keyword>